<keyword evidence="2" id="KW-1185">Reference proteome</keyword>
<dbReference type="PANTHER" id="PTHR34194">
    <property type="entry name" value="F14J8.16 PROTEIN"/>
    <property type="match status" value="1"/>
</dbReference>
<organism evidence="1 2">
    <name type="scientific">Eragrostis curvula</name>
    <name type="common">weeping love grass</name>
    <dbReference type="NCBI Taxonomy" id="38414"/>
    <lineage>
        <taxon>Eukaryota</taxon>
        <taxon>Viridiplantae</taxon>
        <taxon>Streptophyta</taxon>
        <taxon>Embryophyta</taxon>
        <taxon>Tracheophyta</taxon>
        <taxon>Spermatophyta</taxon>
        <taxon>Magnoliopsida</taxon>
        <taxon>Liliopsida</taxon>
        <taxon>Poales</taxon>
        <taxon>Poaceae</taxon>
        <taxon>PACMAD clade</taxon>
        <taxon>Chloridoideae</taxon>
        <taxon>Eragrostideae</taxon>
        <taxon>Eragrostidinae</taxon>
        <taxon>Eragrostis</taxon>
    </lineage>
</organism>
<accession>A0A5J9WYY7</accession>
<protein>
    <submittedName>
        <fullName evidence="1">Uncharacterized protein</fullName>
    </submittedName>
</protein>
<evidence type="ECO:0000313" key="1">
    <source>
        <dbReference type="EMBL" id="TVU51784.1"/>
    </source>
</evidence>
<proteinExistence type="predicted"/>
<dbReference type="Gramene" id="TVU51784">
    <property type="protein sequence ID" value="TVU51784"/>
    <property type="gene ID" value="EJB05_03228"/>
</dbReference>
<sequence>MAAQRTPVEKLRQTRNSITSYKTDKMGSSYLDPYPLLANNFFKTSNLGKQIMNVTCGRHGLALMRGLFFWLQLCCHHFNFQACAILHTR</sequence>
<reference evidence="1 2" key="1">
    <citation type="journal article" date="2019" name="Sci. Rep.">
        <title>A high-quality genome of Eragrostis curvula grass provides insights into Poaceae evolution and supports new strategies to enhance forage quality.</title>
        <authorList>
            <person name="Carballo J."/>
            <person name="Santos B.A.C.M."/>
            <person name="Zappacosta D."/>
            <person name="Garbus I."/>
            <person name="Selva J.P."/>
            <person name="Gallo C.A."/>
            <person name="Diaz A."/>
            <person name="Albertini E."/>
            <person name="Caccamo M."/>
            <person name="Echenique V."/>
        </authorList>
    </citation>
    <scope>NUCLEOTIDE SEQUENCE [LARGE SCALE GENOMIC DNA]</scope>
    <source>
        <strain evidence="2">cv. Victoria</strain>
        <tissue evidence="1">Leaf</tissue>
    </source>
</reference>
<evidence type="ECO:0000313" key="2">
    <source>
        <dbReference type="Proteomes" id="UP000324897"/>
    </source>
</evidence>
<name>A0A5J9WYY7_9POAL</name>
<dbReference type="OrthoDB" id="298344at2759"/>
<dbReference type="EMBL" id="RWGY01000002">
    <property type="protein sequence ID" value="TVU51784.1"/>
    <property type="molecule type" value="Genomic_DNA"/>
</dbReference>
<dbReference type="PANTHER" id="PTHR34194:SF2">
    <property type="entry name" value="F14J8.16 PROTEIN"/>
    <property type="match status" value="1"/>
</dbReference>
<dbReference type="AlphaFoldDB" id="A0A5J9WYY7"/>
<feature type="non-terminal residue" evidence="1">
    <location>
        <position position="1"/>
    </location>
</feature>
<comment type="caution">
    <text evidence="1">The sequence shown here is derived from an EMBL/GenBank/DDBJ whole genome shotgun (WGS) entry which is preliminary data.</text>
</comment>
<dbReference type="Proteomes" id="UP000324897">
    <property type="component" value="Chromosome 6"/>
</dbReference>
<gene>
    <name evidence="1" type="ORF">EJB05_03228</name>
</gene>